<dbReference type="EMBL" id="AYLP01000023">
    <property type="protein sequence ID" value="ESS68161.1"/>
    <property type="molecule type" value="Genomic_DNA"/>
</dbReference>
<name>V5DL93_TRYCR</name>
<dbReference type="SUPFAM" id="SSF51197">
    <property type="entry name" value="Clavaminate synthase-like"/>
    <property type="match status" value="1"/>
</dbReference>
<evidence type="ECO:0000259" key="1">
    <source>
        <dbReference type="PROSITE" id="PS51471"/>
    </source>
</evidence>
<proteinExistence type="predicted"/>
<protein>
    <recommendedName>
        <fullName evidence="1">Fe2OG dioxygenase domain-containing protein</fullName>
    </recommendedName>
</protein>
<comment type="caution">
    <text evidence="2">The sequence shown here is derived from an EMBL/GenBank/DDBJ whole genome shotgun (WGS) entry which is preliminary data.</text>
</comment>
<evidence type="ECO:0000313" key="2">
    <source>
        <dbReference type="EMBL" id="ESS68161.1"/>
    </source>
</evidence>
<organism evidence="2 3">
    <name type="scientific">Trypanosoma cruzi Dm28c</name>
    <dbReference type="NCBI Taxonomy" id="1416333"/>
    <lineage>
        <taxon>Eukaryota</taxon>
        <taxon>Discoba</taxon>
        <taxon>Euglenozoa</taxon>
        <taxon>Kinetoplastea</taxon>
        <taxon>Metakinetoplastina</taxon>
        <taxon>Trypanosomatida</taxon>
        <taxon>Trypanosomatidae</taxon>
        <taxon>Trypanosoma</taxon>
        <taxon>Schizotrypanum</taxon>
    </lineage>
</organism>
<accession>V5DL93</accession>
<dbReference type="OrthoDB" id="272890at2759"/>
<feature type="domain" description="Fe2OG dioxygenase" evidence="1">
    <location>
        <begin position="26"/>
        <end position="154"/>
    </location>
</feature>
<sequence>MEFAHRTLLHASIPEVARNEFLNDIGRRSVFRIWRYSPGTGCRPHYDPGLCTALLQASAPGLELNLQEELPSKPERPGDYRYDETEVEDRINALPGWEAPSPPSEEDDTLVLRSNMARVLSNYALPPVLHRVRSDWSQRGEERVRYSLVVELRPSQPRRWYNMNQELKGG</sequence>
<dbReference type="Gene3D" id="2.60.120.330">
    <property type="entry name" value="B-lactam Antibiotic, Isopenicillin N Synthase, Chain"/>
    <property type="match status" value="1"/>
</dbReference>
<dbReference type="AlphaFoldDB" id="V5DL93"/>
<dbReference type="InterPro" id="IPR027443">
    <property type="entry name" value="IPNS-like_sf"/>
</dbReference>
<reference evidence="2 3" key="1">
    <citation type="journal article" date="2014" name="Genome Announc.">
        <title>Trypanosoma cruzi Clone Dm28c Draft Genome Sequence.</title>
        <authorList>
            <person name="Grisard E.C."/>
            <person name="Teixeira S.M."/>
            <person name="de Almeida L.G."/>
            <person name="Stoco P.H."/>
            <person name="Gerber A.L."/>
            <person name="Talavera-Lopez C."/>
            <person name="Lima O.C."/>
            <person name="Andersson B."/>
            <person name="de Vasconcelos A.T."/>
        </authorList>
    </citation>
    <scope>NUCLEOTIDE SEQUENCE [LARGE SCALE GENOMIC DNA]</scope>
    <source>
        <strain evidence="2 3">Dm28c</strain>
    </source>
</reference>
<dbReference type="VEuPathDB" id="TriTrypDB:TCDM_03138"/>
<evidence type="ECO:0000313" key="3">
    <source>
        <dbReference type="Proteomes" id="UP000017861"/>
    </source>
</evidence>
<dbReference type="PROSITE" id="PS51471">
    <property type="entry name" value="FE2OG_OXY"/>
    <property type="match status" value="1"/>
</dbReference>
<dbReference type="Proteomes" id="UP000017861">
    <property type="component" value="Unassembled WGS sequence"/>
</dbReference>
<gene>
    <name evidence="2" type="ORF">TCDM_03138</name>
</gene>
<dbReference type="InterPro" id="IPR005123">
    <property type="entry name" value="Oxoglu/Fe-dep_dioxygenase_dom"/>
</dbReference>